<evidence type="ECO:0000313" key="4">
    <source>
        <dbReference type="EMBL" id="SKA78255.1"/>
    </source>
</evidence>
<dbReference type="Pfam" id="PF12034">
    <property type="entry name" value="YfbK_C"/>
    <property type="match status" value="1"/>
</dbReference>
<feature type="compositionally biased region" description="Basic and acidic residues" evidence="1">
    <location>
        <begin position="298"/>
        <end position="308"/>
    </location>
</feature>
<dbReference type="EMBL" id="FUYE01000001">
    <property type="protein sequence ID" value="SKA78255.1"/>
    <property type="molecule type" value="Genomic_DNA"/>
</dbReference>
<keyword evidence="2" id="KW-1133">Transmembrane helix</keyword>
<evidence type="ECO:0000256" key="2">
    <source>
        <dbReference type="SAM" id="Phobius"/>
    </source>
</evidence>
<dbReference type="OrthoDB" id="178610at2"/>
<dbReference type="Gene3D" id="1.10.10.1320">
    <property type="entry name" value="Anti-sigma factor, zinc-finger domain"/>
    <property type="match status" value="1"/>
</dbReference>
<feature type="region of interest" description="Disordered" evidence="1">
    <location>
        <begin position="280"/>
        <end position="309"/>
    </location>
</feature>
<keyword evidence="2" id="KW-0812">Transmembrane</keyword>
<dbReference type="STRING" id="48467.SAMN02745166_00487"/>
<dbReference type="RefSeq" id="WP_078811688.1">
    <property type="nucleotide sequence ID" value="NZ_FUYE01000001.1"/>
</dbReference>
<keyword evidence="2" id="KW-0472">Membrane</keyword>
<organism evidence="4 5">
    <name type="scientific">Prosthecobacter debontii</name>
    <dbReference type="NCBI Taxonomy" id="48467"/>
    <lineage>
        <taxon>Bacteria</taxon>
        <taxon>Pseudomonadati</taxon>
        <taxon>Verrucomicrobiota</taxon>
        <taxon>Verrucomicrobiia</taxon>
        <taxon>Verrucomicrobiales</taxon>
        <taxon>Verrucomicrobiaceae</taxon>
        <taxon>Prosthecobacter</taxon>
    </lineage>
</organism>
<gene>
    <name evidence="4" type="ORF">SAMN02745166_00487</name>
</gene>
<dbReference type="InterPro" id="IPR021908">
    <property type="entry name" value="YfbK_C"/>
</dbReference>
<evidence type="ECO:0000256" key="1">
    <source>
        <dbReference type="SAM" id="MobiDB-lite"/>
    </source>
</evidence>
<protein>
    <recommendedName>
        <fullName evidence="3">Uncharacterized protein YfbK C-terminal domain-containing protein</fullName>
    </recommendedName>
</protein>
<keyword evidence="5" id="KW-1185">Reference proteome</keyword>
<feature type="domain" description="Uncharacterized protein YfbK C-terminal" evidence="3">
    <location>
        <begin position="421"/>
        <end position="495"/>
    </location>
</feature>
<sequence>MKPAPHDNPDLTAYALGELEARQAREIHELLAACPVAAHELEQVEAVTDALRHGAPIPQERLLPEQRHAVLYPARLLPQRTATAVARTAPMGRTSRLWPVVTGVLKAAAVVTLAALAYLAGRHAELDSTGTAVAEAGSASTPVAQPQVEAQPLETAPADLASISVKQPQAPAATPPAPVSAPEVKPTLAATAPAIADAKVTPALPEKAPVVVVVDNASPTPAALAVAKLPGAQTAAPAAAAPRPGVMTTPSRAMAFVNASRQPVDQFGLEPALIRPLPPKLNKRDLLTAPAPRQTAPEPKDAGSKPRTPDLYIHSWRTESASCPWNDKHRLLRITIQLPADQPAATTEHSYPLRVAFDPNNVREYRQLCERHQPAAALRQAGMHEVWYEYLPNGEPDTNKTIATVTLDKGRFTTQTVGPFDSSKLYVQDRGGNWQQARQEFVFDSAVVGFGLLMRGVPQAEKLNHGLVLALAEKSKGKDPTGDCARFIRMVKEAASAAGL</sequence>
<accession>A0A1T4WN04</accession>
<dbReference type="AlphaFoldDB" id="A0A1T4WN04"/>
<dbReference type="Proteomes" id="UP000190774">
    <property type="component" value="Unassembled WGS sequence"/>
</dbReference>
<evidence type="ECO:0000313" key="5">
    <source>
        <dbReference type="Proteomes" id="UP000190774"/>
    </source>
</evidence>
<proteinExistence type="predicted"/>
<feature type="transmembrane region" description="Helical" evidence="2">
    <location>
        <begin position="97"/>
        <end position="120"/>
    </location>
</feature>
<evidence type="ECO:0000259" key="3">
    <source>
        <dbReference type="Pfam" id="PF12034"/>
    </source>
</evidence>
<reference evidence="5" key="1">
    <citation type="submission" date="2017-02" db="EMBL/GenBank/DDBJ databases">
        <authorList>
            <person name="Varghese N."/>
            <person name="Submissions S."/>
        </authorList>
    </citation>
    <scope>NUCLEOTIDE SEQUENCE [LARGE SCALE GENOMIC DNA]</scope>
    <source>
        <strain evidence="5">ATCC 700200</strain>
    </source>
</reference>
<dbReference type="InterPro" id="IPR041916">
    <property type="entry name" value="Anti_sigma_zinc_sf"/>
</dbReference>
<name>A0A1T4WN04_9BACT</name>